<reference evidence="1 2" key="1">
    <citation type="submission" date="2017-10" db="EMBL/GenBank/DDBJ databases">
        <title>Genomic analysis of the genus Acetobacter.</title>
        <authorList>
            <person name="Kim K.H."/>
            <person name="Chun B.H."/>
            <person name="Son A.R."/>
            <person name="Jeon C.O."/>
        </authorList>
    </citation>
    <scope>NUCLEOTIDE SEQUENCE [LARGE SCALE GENOMIC DNA]</scope>
    <source>
        <strain evidence="1 2">LHT 2458</strain>
    </source>
</reference>
<name>A0A2G4RC72_9PROT</name>
<dbReference type="AlphaFoldDB" id="A0A2G4RC72"/>
<organism evidence="1 2">
    <name type="scientific">Acetobacter pomorum</name>
    <dbReference type="NCBI Taxonomy" id="65959"/>
    <lineage>
        <taxon>Bacteria</taxon>
        <taxon>Pseudomonadati</taxon>
        <taxon>Pseudomonadota</taxon>
        <taxon>Alphaproteobacteria</taxon>
        <taxon>Acetobacterales</taxon>
        <taxon>Acetobacteraceae</taxon>
        <taxon>Acetobacter</taxon>
    </lineage>
</organism>
<keyword evidence="2" id="KW-1185">Reference proteome</keyword>
<dbReference type="RefSeq" id="WP_099541146.1">
    <property type="nucleotide sequence ID" value="NZ_PEBQ01000103.1"/>
</dbReference>
<sequence>MQVKVKVENIDWDTDGVPAEELGLTTSTEVTVDVDPDSLPPEKIHSDISAMTKCDAEYLKDLVLDELSDSFGYCVGGDGYRVCDNGISIVAEPMPVASPST</sequence>
<dbReference type="EMBL" id="PEBQ01000103">
    <property type="protein sequence ID" value="PHY94158.1"/>
    <property type="molecule type" value="Genomic_DNA"/>
</dbReference>
<dbReference type="Proteomes" id="UP000228751">
    <property type="component" value="Unassembled WGS sequence"/>
</dbReference>
<evidence type="ECO:0000313" key="1">
    <source>
        <dbReference type="EMBL" id="PHY94158.1"/>
    </source>
</evidence>
<proteinExistence type="predicted"/>
<gene>
    <name evidence="1" type="ORF">CSR02_07610</name>
</gene>
<accession>A0A2G4RC72</accession>
<comment type="caution">
    <text evidence="1">The sequence shown here is derived from an EMBL/GenBank/DDBJ whole genome shotgun (WGS) entry which is preliminary data.</text>
</comment>
<protein>
    <submittedName>
        <fullName evidence="1">Uncharacterized protein</fullName>
    </submittedName>
</protein>
<evidence type="ECO:0000313" key="2">
    <source>
        <dbReference type="Proteomes" id="UP000228751"/>
    </source>
</evidence>